<gene>
    <name evidence="14" type="ORF">GP644_08020</name>
</gene>
<dbReference type="PANTHER" id="PTHR42801:SF7">
    <property type="entry name" value="SLL1159 PROTEIN"/>
    <property type="match status" value="1"/>
</dbReference>
<comment type="catalytic activity">
    <reaction evidence="11">
        <text>a hydroperoxide + [thioredoxin]-dithiol = an alcohol + [thioredoxin]-disulfide + H2O</text>
        <dbReference type="Rhea" id="RHEA:62620"/>
        <dbReference type="Rhea" id="RHEA-COMP:10698"/>
        <dbReference type="Rhea" id="RHEA-COMP:10700"/>
        <dbReference type="ChEBI" id="CHEBI:15377"/>
        <dbReference type="ChEBI" id="CHEBI:29950"/>
        <dbReference type="ChEBI" id="CHEBI:30879"/>
        <dbReference type="ChEBI" id="CHEBI:35924"/>
        <dbReference type="ChEBI" id="CHEBI:50058"/>
        <dbReference type="EC" id="1.11.1.24"/>
    </reaction>
</comment>
<proteinExistence type="inferred from homology"/>
<evidence type="ECO:0000256" key="3">
    <source>
        <dbReference type="ARBA" id="ARBA00022559"/>
    </source>
</evidence>
<dbReference type="InterPro" id="IPR000866">
    <property type="entry name" value="AhpC/TSA"/>
</dbReference>
<dbReference type="AlphaFoldDB" id="A0A6A4RHY4"/>
<evidence type="ECO:0000256" key="11">
    <source>
        <dbReference type="ARBA" id="ARBA00049091"/>
    </source>
</evidence>
<protein>
    <recommendedName>
        <fullName evidence="2">thioredoxin-dependent peroxiredoxin</fullName>
        <ecNumber evidence="2">1.11.1.24</ecNumber>
    </recommendedName>
    <alternativeName>
        <fullName evidence="8">Thioredoxin peroxidase</fullName>
    </alternativeName>
    <alternativeName>
        <fullName evidence="10">Thioredoxin-dependent peroxiredoxin Bcp</fullName>
    </alternativeName>
</protein>
<evidence type="ECO:0000256" key="1">
    <source>
        <dbReference type="ARBA" id="ARBA00003330"/>
    </source>
</evidence>
<keyword evidence="4" id="KW-0049">Antioxidant</keyword>
<evidence type="ECO:0000256" key="2">
    <source>
        <dbReference type="ARBA" id="ARBA00013017"/>
    </source>
</evidence>
<evidence type="ECO:0000256" key="9">
    <source>
        <dbReference type="ARBA" id="ARBA00038489"/>
    </source>
</evidence>
<feature type="transmembrane region" description="Helical" evidence="12">
    <location>
        <begin position="75"/>
        <end position="97"/>
    </location>
</feature>
<dbReference type="Gene3D" id="3.40.30.10">
    <property type="entry name" value="Glutaredoxin"/>
    <property type="match status" value="1"/>
</dbReference>
<evidence type="ECO:0000256" key="7">
    <source>
        <dbReference type="ARBA" id="ARBA00023284"/>
    </source>
</evidence>
<keyword evidence="3" id="KW-0575">Peroxidase</keyword>
<dbReference type="PROSITE" id="PS51352">
    <property type="entry name" value="THIOREDOXIN_2"/>
    <property type="match status" value="1"/>
</dbReference>
<evidence type="ECO:0000313" key="15">
    <source>
        <dbReference type="Proteomes" id="UP000441586"/>
    </source>
</evidence>
<feature type="domain" description="Thioredoxin" evidence="13">
    <location>
        <begin position="109"/>
        <end position="282"/>
    </location>
</feature>
<keyword evidence="12" id="KW-0812">Transmembrane</keyword>
<evidence type="ECO:0000256" key="8">
    <source>
        <dbReference type="ARBA" id="ARBA00032824"/>
    </source>
</evidence>
<feature type="transmembrane region" description="Helical" evidence="12">
    <location>
        <begin position="15"/>
        <end position="38"/>
    </location>
</feature>
<dbReference type="Proteomes" id="UP000441586">
    <property type="component" value="Unassembled WGS sequence"/>
</dbReference>
<dbReference type="GO" id="GO:0005737">
    <property type="term" value="C:cytoplasm"/>
    <property type="evidence" value="ECO:0007669"/>
    <property type="project" value="TreeGrafter"/>
</dbReference>
<evidence type="ECO:0000313" key="14">
    <source>
        <dbReference type="EMBL" id="KAE9631149.1"/>
    </source>
</evidence>
<organism evidence="14 15">
    <name type="scientific">Parasedimentitalea maritima</name>
    <dbReference type="NCBI Taxonomy" id="2578117"/>
    <lineage>
        <taxon>Bacteria</taxon>
        <taxon>Pseudomonadati</taxon>
        <taxon>Pseudomonadota</taxon>
        <taxon>Alphaproteobacteria</taxon>
        <taxon>Rhodobacterales</taxon>
        <taxon>Paracoccaceae</taxon>
        <taxon>Parasedimentitalea</taxon>
    </lineage>
</organism>
<evidence type="ECO:0000259" key="13">
    <source>
        <dbReference type="PROSITE" id="PS51352"/>
    </source>
</evidence>
<evidence type="ECO:0000256" key="4">
    <source>
        <dbReference type="ARBA" id="ARBA00022862"/>
    </source>
</evidence>
<dbReference type="EMBL" id="WSFO01000003">
    <property type="protein sequence ID" value="KAE9631149.1"/>
    <property type="molecule type" value="Genomic_DNA"/>
</dbReference>
<comment type="similarity">
    <text evidence="9">Belongs to the peroxiredoxin family. BCP/PrxQ subfamily.</text>
</comment>
<dbReference type="InterPro" id="IPR036249">
    <property type="entry name" value="Thioredoxin-like_sf"/>
</dbReference>
<accession>A0A6A4RHY4</accession>
<sequence>MPIRAPQQETPMNTYALLSAFAGFALVMGTLTVYFAAIPRGTVPVKVNGLTLRLVFGVALAAAGIYLGLTGAGSAGGLVYIPAVLALLFGGFILWVLPQRHTPLGDIKVAVGDPIIPFEALTTDGTPFNSSELAGKRVLLKFFRGGWCPYCVAELAEFNKMVPELEKMGVQILALSKDTPDQAALNKSRDGLKFDLLSDPNLSVIRAYGVEHHKALGQTKNPKSTYGGLALGLAPFKIETMAIPTSLLIDETGVIRWIDQTDDYRLRSSTERVMSAVSQVFE</sequence>
<evidence type="ECO:0000256" key="12">
    <source>
        <dbReference type="SAM" id="Phobius"/>
    </source>
</evidence>
<dbReference type="InterPro" id="IPR050924">
    <property type="entry name" value="Peroxiredoxin_BCP/PrxQ"/>
</dbReference>
<dbReference type="SUPFAM" id="SSF52833">
    <property type="entry name" value="Thioredoxin-like"/>
    <property type="match status" value="1"/>
</dbReference>
<name>A0A6A4RHY4_9RHOB</name>
<dbReference type="PANTHER" id="PTHR42801">
    <property type="entry name" value="THIOREDOXIN-DEPENDENT PEROXIDE REDUCTASE"/>
    <property type="match status" value="1"/>
</dbReference>
<keyword evidence="7" id="KW-0676">Redox-active center</keyword>
<comment type="caution">
    <text evidence="14">The sequence shown here is derived from an EMBL/GenBank/DDBJ whole genome shotgun (WGS) entry which is preliminary data.</text>
</comment>
<dbReference type="EC" id="1.11.1.24" evidence="2"/>
<keyword evidence="6" id="KW-1015">Disulfide bond</keyword>
<feature type="transmembrane region" description="Helical" evidence="12">
    <location>
        <begin position="50"/>
        <end position="69"/>
    </location>
</feature>
<dbReference type="GO" id="GO:0034599">
    <property type="term" value="P:cellular response to oxidative stress"/>
    <property type="evidence" value="ECO:0007669"/>
    <property type="project" value="TreeGrafter"/>
</dbReference>
<keyword evidence="5" id="KW-0560">Oxidoreductase</keyword>
<dbReference type="CDD" id="cd02970">
    <property type="entry name" value="PRX_like2"/>
    <property type="match status" value="1"/>
</dbReference>
<dbReference type="Pfam" id="PF00578">
    <property type="entry name" value="AhpC-TSA"/>
    <property type="match status" value="1"/>
</dbReference>
<keyword evidence="12" id="KW-0472">Membrane</keyword>
<dbReference type="InterPro" id="IPR013766">
    <property type="entry name" value="Thioredoxin_domain"/>
</dbReference>
<reference evidence="14 15" key="1">
    <citation type="submission" date="2019-12" db="EMBL/GenBank/DDBJ databases">
        <authorList>
            <person name="Zhang Y.-J."/>
        </authorList>
    </citation>
    <scope>NUCLEOTIDE SEQUENCE [LARGE SCALE GENOMIC DNA]</scope>
    <source>
        <strain evidence="14 15">H18S-6</strain>
    </source>
</reference>
<evidence type="ECO:0000256" key="5">
    <source>
        <dbReference type="ARBA" id="ARBA00023002"/>
    </source>
</evidence>
<dbReference type="GO" id="GO:0045454">
    <property type="term" value="P:cell redox homeostasis"/>
    <property type="evidence" value="ECO:0007669"/>
    <property type="project" value="TreeGrafter"/>
</dbReference>
<dbReference type="GO" id="GO:0008379">
    <property type="term" value="F:thioredoxin peroxidase activity"/>
    <property type="evidence" value="ECO:0007669"/>
    <property type="project" value="TreeGrafter"/>
</dbReference>
<evidence type="ECO:0000256" key="10">
    <source>
        <dbReference type="ARBA" id="ARBA00042639"/>
    </source>
</evidence>
<comment type="function">
    <text evidence="1">Thiol-specific peroxidase that catalyzes the reduction of hydrogen peroxide and organic hydroperoxides to water and alcohols, respectively. Plays a role in cell protection against oxidative stress by detoxifying peroxides and as sensor of hydrogen peroxide-mediated signaling events.</text>
</comment>
<evidence type="ECO:0000256" key="6">
    <source>
        <dbReference type="ARBA" id="ARBA00023157"/>
    </source>
</evidence>
<keyword evidence="12" id="KW-1133">Transmembrane helix</keyword>